<keyword evidence="3" id="KW-1185">Reference proteome</keyword>
<comment type="caution">
    <text evidence="2">The sequence shown here is derived from an EMBL/GenBank/DDBJ whole genome shotgun (WGS) entry which is preliminary data.</text>
</comment>
<name>A0AAP0LZ62_9ROSI</name>
<dbReference type="EMBL" id="JBCGBO010000007">
    <property type="protein sequence ID" value="KAK9186749.1"/>
    <property type="molecule type" value="Genomic_DNA"/>
</dbReference>
<dbReference type="Proteomes" id="UP001428341">
    <property type="component" value="Unassembled WGS sequence"/>
</dbReference>
<proteinExistence type="predicted"/>
<feature type="region of interest" description="Disordered" evidence="1">
    <location>
        <begin position="72"/>
        <end position="102"/>
    </location>
</feature>
<evidence type="ECO:0000313" key="2">
    <source>
        <dbReference type="EMBL" id="KAK9186749.1"/>
    </source>
</evidence>
<dbReference type="AlphaFoldDB" id="A0AAP0LZ62"/>
<protein>
    <submittedName>
        <fullName evidence="2">Uncharacterized protein</fullName>
    </submittedName>
</protein>
<accession>A0AAP0LZ62</accession>
<gene>
    <name evidence="2" type="ORF">WN944_018137</name>
</gene>
<reference evidence="2 3" key="1">
    <citation type="submission" date="2024-05" db="EMBL/GenBank/DDBJ databases">
        <title>Haplotype-resolved chromosome-level genome assembly of Huyou (Citrus changshanensis).</title>
        <authorList>
            <person name="Miao C."/>
            <person name="Chen W."/>
            <person name="Wu Y."/>
            <person name="Wang L."/>
            <person name="Zhao S."/>
            <person name="Grierson D."/>
            <person name="Xu C."/>
            <person name="Chen K."/>
        </authorList>
    </citation>
    <scope>NUCLEOTIDE SEQUENCE [LARGE SCALE GENOMIC DNA]</scope>
    <source>
        <strain evidence="2">01-14</strain>
        <tissue evidence="2">Leaf</tissue>
    </source>
</reference>
<organism evidence="2 3">
    <name type="scientific">Citrus x changshan-huyou</name>
    <dbReference type="NCBI Taxonomy" id="2935761"/>
    <lineage>
        <taxon>Eukaryota</taxon>
        <taxon>Viridiplantae</taxon>
        <taxon>Streptophyta</taxon>
        <taxon>Embryophyta</taxon>
        <taxon>Tracheophyta</taxon>
        <taxon>Spermatophyta</taxon>
        <taxon>Magnoliopsida</taxon>
        <taxon>eudicotyledons</taxon>
        <taxon>Gunneridae</taxon>
        <taxon>Pentapetalae</taxon>
        <taxon>rosids</taxon>
        <taxon>malvids</taxon>
        <taxon>Sapindales</taxon>
        <taxon>Rutaceae</taxon>
        <taxon>Aurantioideae</taxon>
        <taxon>Citrus</taxon>
    </lineage>
</organism>
<evidence type="ECO:0000256" key="1">
    <source>
        <dbReference type="SAM" id="MobiDB-lite"/>
    </source>
</evidence>
<sequence>MGVPLSPSKLCCFFSSHEMARKNLKPNLLIIAFVLFSLMFQCKAATRFPAAYYHLGEAARTQKLLDVAGNDDYNFGDQAPPSPDDYDFYRRQGDVPSPGLGH</sequence>
<evidence type="ECO:0000313" key="3">
    <source>
        <dbReference type="Proteomes" id="UP001428341"/>
    </source>
</evidence>